<feature type="compositionally biased region" description="Polar residues" evidence="1">
    <location>
        <begin position="182"/>
        <end position="192"/>
    </location>
</feature>
<feature type="compositionally biased region" description="Basic and acidic residues" evidence="1">
    <location>
        <begin position="70"/>
        <end position="87"/>
    </location>
</feature>
<sequence>MENNNHTSVGQNTGNSGAGNKPYIHTLADDIKKAQNMAPPISSGVKKPAESVTDSGDKSQTQKYTPAQDKQPEKIVRSDILSYKDGEAPPIPKKSSFGVNPKLISKEESVNKVRTLEGDVKLVNDAKRSGKEIPNPYPASNFTEKRKSEAAEPKKQEVVTPNPFPNPNNKDESKKKEVINASGKSFQPSPIHTYTSDVSKAVKTENTSVIRIAVKEQERKEKERKEIEKIDNKRSRVNVFMITASILFIFFGAGLFYYFIYVKKPNAPAPVVIVDRGLLGEEMKIEVALAENRDDAIRQLAAETSKGVRPSSVKTIVVKDKTGERQISASEFISLVAFNAPPLFLRSLVPEYAFGVSGESASVFIVLKIDSFENAFAGMLKWEKDIEDDLEEVFHISGDTILSNATSTKIIKPRKFEDVVIKNNDVRVLRDGQEGIVFLYTFIGKDTLILTTRLETLEELTERMRRAELVR</sequence>
<dbReference type="EMBL" id="MHSK01000023">
    <property type="protein sequence ID" value="OHA41916.1"/>
    <property type="molecule type" value="Genomic_DNA"/>
</dbReference>
<feature type="compositionally biased region" description="Basic and acidic residues" evidence="1">
    <location>
        <begin position="169"/>
        <end position="178"/>
    </location>
</feature>
<feature type="compositionally biased region" description="Basic and acidic residues" evidence="1">
    <location>
        <begin position="143"/>
        <end position="157"/>
    </location>
</feature>
<evidence type="ECO:0000313" key="3">
    <source>
        <dbReference type="EMBL" id="OHA41916.1"/>
    </source>
</evidence>
<organism evidence="3 4">
    <name type="scientific">Candidatus Taylorbacteria bacterium RIFCSPLOWO2_12_FULL_43_20</name>
    <dbReference type="NCBI Taxonomy" id="1802332"/>
    <lineage>
        <taxon>Bacteria</taxon>
        <taxon>Candidatus Tayloriibacteriota</taxon>
    </lineage>
</organism>
<evidence type="ECO:0000256" key="2">
    <source>
        <dbReference type="SAM" id="Phobius"/>
    </source>
</evidence>
<evidence type="ECO:0000256" key="1">
    <source>
        <dbReference type="SAM" id="MobiDB-lite"/>
    </source>
</evidence>
<keyword evidence="2" id="KW-0472">Membrane</keyword>
<keyword evidence="2" id="KW-1133">Transmembrane helix</keyword>
<evidence type="ECO:0000313" key="4">
    <source>
        <dbReference type="Proteomes" id="UP000177269"/>
    </source>
</evidence>
<proteinExistence type="predicted"/>
<dbReference type="Proteomes" id="UP000177269">
    <property type="component" value="Unassembled WGS sequence"/>
</dbReference>
<reference evidence="3 4" key="1">
    <citation type="journal article" date="2016" name="Nat. Commun.">
        <title>Thousands of microbial genomes shed light on interconnected biogeochemical processes in an aquifer system.</title>
        <authorList>
            <person name="Anantharaman K."/>
            <person name="Brown C.T."/>
            <person name="Hug L.A."/>
            <person name="Sharon I."/>
            <person name="Castelle C.J."/>
            <person name="Probst A.J."/>
            <person name="Thomas B.C."/>
            <person name="Singh A."/>
            <person name="Wilkins M.J."/>
            <person name="Karaoz U."/>
            <person name="Brodie E.L."/>
            <person name="Williams K.H."/>
            <person name="Hubbard S.S."/>
            <person name="Banfield J.F."/>
        </authorList>
    </citation>
    <scope>NUCLEOTIDE SEQUENCE [LARGE SCALE GENOMIC DNA]</scope>
</reference>
<protein>
    <submittedName>
        <fullName evidence="3">Uncharacterized protein</fullName>
    </submittedName>
</protein>
<comment type="caution">
    <text evidence="3">The sequence shown here is derived from an EMBL/GenBank/DDBJ whole genome shotgun (WGS) entry which is preliminary data.</text>
</comment>
<dbReference type="AlphaFoldDB" id="A0A1G2P0P1"/>
<gene>
    <name evidence="3" type="ORF">A3G52_04130</name>
</gene>
<feature type="transmembrane region" description="Helical" evidence="2">
    <location>
        <begin position="239"/>
        <end position="260"/>
    </location>
</feature>
<feature type="compositionally biased region" description="Polar residues" evidence="1">
    <location>
        <begin position="52"/>
        <end position="65"/>
    </location>
</feature>
<feature type="region of interest" description="Disordered" evidence="1">
    <location>
        <begin position="1"/>
        <end position="192"/>
    </location>
</feature>
<accession>A0A1G2P0P1</accession>
<feature type="compositionally biased region" description="Polar residues" evidence="1">
    <location>
        <begin position="1"/>
        <end position="15"/>
    </location>
</feature>
<feature type="compositionally biased region" description="Basic and acidic residues" evidence="1">
    <location>
        <begin position="104"/>
        <end position="131"/>
    </location>
</feature>
<name>A0A1G2P0P1_9BACT</name>
<keyword evidence="2" id="KW-0812">Transmembrane</keyword>